<accession>A0A379CA61</accession>
<keyword evidence="8" id="KW-1185">Reference proteome</keyword>
<dbReference type="PANTHER" id="PTHR46577">
    <property type="entry name" value="HTH-TYPE TRANSCRIPTIONAL REGULATORY PROTEIN GABR"/>
    <property type="match status" value="1"/>
</dbReference>
<dbReference type="InterPro" id="IPR004839">
    <property type="entry name" value="Aminotransferase_I/II_large"/>
</dbReference>
<dbReference type="SMART" id="SM00345">
    <property type="entry name" value="HTH_GNTR"/>
    <property type="match status" value="1"/>
</dbReference>
<proteinExistence type="inferred from homology"/>
<dbReference type="GO" id="GO:0003677">
    <property type="term" value="F:DNA binding"/>
    <property type="evidence" value="ECO:0007669"/>
    <property type="project" value="UniProtKB-KW"/>
</dbReference>
<dbReference type="Gene3D" id="3.40.640.10">
    <property type="entry name" value="Type I PLP-dependent aspartate aminotransferase-like (Major domain)"/>
    <property type="match status" value="1"/>
</dbReference>
<dbReference type="InterPro" id="IPR036388">
    <property type="entry name" value="WH-like_DNA-bd_sf"/>
</dbReference>
<protein>
    <submittedName>
        <fullName evidence="7">HTH-type transcriptional regulatory protein gabR</fullName>
    </submittedName>
</protein>
<keyword evidence="4" id="KW-0238">DNA-binding</keyword>
<sequence>MQLIAYTIKKQNSQPLYQQLIDQIKSAIHEQRLQKGDKLPSKRRLSQYLQISQNTIETAYSQLIAEGYIESVSKVGFFVNVQAGDTLLDKRSDFCKNLQKSPKITPLNKSQYKVDFNPNRIDSQHFPFEKWKKLSKQILNKSHRHLLHLSDTQGDLSLREQLASYLSASRGVRCEAEQIMITSGVEQLIQCLMLILEQKYSKPLVYGMEEFGYRIVENVLRLYQKRWVKLSINAEDKRLDLADFLQKNIDVAYLTPSHQYPFGSVLNIEQRQQLLEWAKEKPTRYLIEDDYDGEFRYQGKPIPSLQSLDQADKVIYFGSLSKLLMPSIRISFMVLPKSLLQDYQPIKQHFNCSVSRLDQQMVCLFMQQGFFEQHINRMRKLYRNKMEQLCRVLTPYSHKITYYGESSGFYLLIELKNETRSSKQLMDLAEQSKIKIYPINWQNKPLFVLGFGDLNERELEQGIAILLENWGVKKD</sequence>
<dbReference type="OrthoDB" id="9808770at2"/>
<dbReference type="GO" id="GO:0030170">
    <property type="term" value="F:pyridoxal phosphate binding"/>
    <property type="evidence" value="ECO:0007669"/>
    <property type="project" value="InterPro"/>
</dbReference>
<feature type="domain" description="HTH gntR-type" evidence="6">
    <location>
        <begin position="14"/>
        <end position="82"/>
    </location>
</feature>
<keyword evidence="2" id="KW-0663">Pyridoxal phosphate</keyword>
<comment type="similarity">
    <text evidence="1">In the C-terminal section; belongs to the class-I pyridoxal-phosphate-dependent aminotransferase family.</text>
</comment>
<dbReference type="PROSITE" id="PS50949">
    <property type="entry name" value="HTH_GNTR"/>
    <property type="match status" value="1"/>
</dbReference>
<evidence type="ECO:0000256" key="5">
    <source>
        <dbReference type="ARBA" id="ARBA00023163"/>
    </source>
</evidence>
<dbReference type="InterPro" id="IPR000524">
    <property type="entry name" value="Tscrpt_reg_HTH_GntR"/>
</dbReference>
<name>A0A379CA61_9PAST</name>
<dbReference type="GO" id="GO:0003700">
    <property type="term" value="F:DNA-binding transcription factor activity"/>
    <property type="evidence" value="ECO:0007669"/>
    <property type="project" value="InterPro"/>
</dbReference>
<dbReference type="SUPFAM" id="SSF53383">
    <property type="entry name" value="PLP-dependent transferases"/>
    <property type="match status" value="1"/>
</dbReference>
<evidence type="ECO:0000313" key="8">
    <source>
        <dbReference type="Proteomes" id="UP000255417"/>
    </source>
</evidence>
<dbReference type="CDD" id="cd07377">
    <property type="entry name" value="WHTH_GntR"/>
    <property type="match status" value="1"/>
</dbReference>
<dbReference type="Gene3D" id="1.10.10.10">
    <property type="entry name" value="Winged helix-like DNA-binding domain superfamily/Winged helix DNA-binding domain"/>
    <property type="match status" value="1"/>
</dbReference>
<dbReference type="Proteomes" id="UP000255417">
    <property type="component" value="Unassembled WGS sequence"/>
</dbReference>
<dbReference type="InterPro" id="IPR051446">
    <property type="entry name" value="HTH_trans_reg/aminotransferase"/>
</dbReference>
<gene>
    <name evidence="7" type="primary">gabR</name>
    <name evidence="7" type="ORF">NCTC12872_00589</name>
</gene>
<dbReference type="InterPro" id="IPR015424">
    <property type="entry name" value="PyrdxlP-dep_Trfase"/>
</dbReference>
<dbReference type="InterPro" id="IPR015421">
    <property type="entry name" value="PyrdxlP-dep_Trfase_major"/>
</dbReference>
<dbReference type="PANTHER" id="PTHR46577:SF1">
    <property type="entry name" value="HTH-TYPE TRANSCRIPTIONAL REGULATORY PROTEIN GABR"/>
    <property type="match status" value="1"/>
</dbReference>
<evidence type="ECO:0000313" key="7">
    <source>
        <dbReference type="EMBL" id="SUB58625.1"/>
    </source>
</evidence>
<evidence type="ECO:0000256" key="2">
    <source>
        <dbReference type="ARBA" id="ARBA00022898"/>
    </source>
</evidence>
<organism evidence="7 8">
    <name type="scientific">Phocoenobacter uteri</name>
    <dbReference type="NCBI Taxonomy" id="146806"/>
    <lineage>
        <taxon>Bacteria</taxon>
        <taxon>Pseudomonadati</taxon>
        <taxon>Pseudomonadota</taxon>
        <taxon>Gammaproteobacteria</taxon>
        <taxon>Pasteurellales</taxon>
        <taxon>Pasteurellaceae</taxon>
        <taxon>Phocoenobacter</taxon>
    </lineage>
</organism>
<dbReference type="InterPro" id="IPR036390">
    <property type="entry name" value="WH_DNA-bd_sf"/>
</dbReference>
<dbReference type="Pfam" id="PF00392">
    <property type="entry name" value="GntR"/>
    <property type="match status" value="1"/>
</dbReference>
<dbReference type="RefSeq" id="WP_115315141.1">
    <property type="nucleotide sequence ID" value="NZ_LWIF01000001.1"/>
</dbReference>
<dbReference type="EMBL" id="UGTA01000001">
    <property type="protein sequence ID" value="SUB58625.1"/>
    <property type="molecule type" value="Genomic_DNA"/>
</dbReference>
<reference evidence="7 8" key="1">
    <citation type="submission" date="2018-06" db="EMBL/GenBank/DDBJ databases">
        <authorList>
            <consortium name="Pathogen Informatics"/>
            <person name="Doyle S."/>
        </authorList>
    </citation>
    <scope>NUCLEOTIDE SEQUENCE [LARGE SCALE GENOMIC DNA]</scope>
    <source>
        <strain evidence="7 8">NCTC12872</strain>
    </source>
</reference>
<keyword evidence="5" id="KW-0804">Transcription</keyword>
<dbReference type="AlphaFoldDB" id="A0A379CA61"/>
<evidence type="ECO:0000256" key="3">
    <source>
        <dbReference type="ARBA" id="ARBA00023015"/>
    </source>
</evidence>
<dbReference type="Pfam" id="PF00155">
    <property type="entry name" value="Aminotran_1_2"/>
    <property type="match status" value="1"/>
</dbReference>
<keyword evidence="3" id="KW-0805">Transcription regulation</keyword>
<evidence type="ECO:0000256" key="4">
    <source>
        <dbReference type="ARBA" id="ARBA00023125"/>
    </source>
</evidence>
<dbReference type="CDD" id="cd00609">
    <property type="entry name" value="AAT_like"/>
    <property type="match status" value="1"/>
</dbReference>
<evidence type="ECO:0000256" key="1">
    <source>
        <dbReference type="ARBA" id="ARBA00005384"/>
    </source>
</evidence>
<evidence type="ECO:0000259" key="6">
    <source>
        <dbReference type="PROSITE" id="PS50949"/>
    </source>
</evidence>
<dbReference type="SUPFAM" id="SSF46785">
    <property type="entry name" value="Winged helix' DNA-binding domain"/>
    <property type="match status" value="1"/>
</dbReference>